<sequence length="507" mass="58327">MEFYYILFGYLLFCFIIAKTVKKFQPNNNSKLPLPPGPVPFPIIGNGHLLSGGQTHVILKDLAAKHGPLMHLKIGEVSTIIVSSPEIASHIFKTHDIVFADRPSNLLAFKIASYNFLDMVGCPYGNYWRKLRKICMTELLSIKRVQSFRSVREEEVLNLVKSIFLKSGSVINVTKMIFSSTFGITAVSAFGKRNKYQEEFIRLEDELTKAASEFCIADMFPSLKFLGFISLLRYKVQKIHEQMDEIAENILNEHKENYIKGNIGEQKEDLVDVLLNIQRRGDFETPFTDRSIKALIFDIFSAGAESSSSTMEWAMSEMIKNPRIMKRAQKEVREVYNKEGNVDESKLHELKYLQAIIKETLRLHPSVPLLIPRESREECEIKGYRIPAKCRVLVNGWAIGRDPEYWIEPEKFNPDRFLESQIDFKGNWFEFIPFGGGRRICPGISFAWANIQLLLAQFLFHFDWKLPGQIDPEELDMTESMGMTVKRKEELYLIPFPFSSSCLKSVD</sequence>
<dbReference type="Proteomes" id="UP001060085">
    <property type="component" value="Linkage Group LG05"/>
</dbReference>
<name>A0ACC0AWU2_CATRO</name>
<comment type="caution">
    <text evidence="1">The sequence shown here is derived from an EMBL/GenBank/DDBJ whole genome shotgun (WGS) entry which is preliminary data.</text>
</comment>
<protein>
    <submittedName>
        <fullName evidence="1">Uncharacterized protein</fullName>
    </submittedName>
</protein>
<dbReference type="EMBL" id="CM044705">
    <property type="protein sequence ID" value="KAI5665014.1"/>
    <property type="molecule type" value="Genomic_DNA"/>
</dbReference>
<proteinExistence type="predicted"/>
<reference evidence="2" key="1">
    <citation type="journal article" date="2023" name="Nat. Plants">
        <title>Single-cell RNA sequencing provides a high-resolution roadmap for understanding the multicellular compartmentation of specialized metabolism.</title>
        <authorList>
            <person name="Sun S."/>
            <person name="Shen X."/>
            <person name="Li Y."/>
            <person name="Li Y."/>
            <person name="Wang S."/>
            <person name="Li R."/>
            <person name="Zhang H."/>
            <person name="Shen G."/>
            <person name="Guo B."/>
            <person name="Wei J."/>
            <person name="Xu J."/>
            <person name="St-Pierre B."/>
            <person name="Chen S."/>
            <person name="Sun C."/>
        </authorList>
    </citation>
    <scope>NUCLEOTIDE SEQUENCE [LARGE SCALE GENOMIC DNA]</scope>
</reference>
<evidence type="ECO:0000313" key="1">
    <source>
        <dbReference type="EMBL" id="KAI5665014.1"/>
    </source>
</evidence>
<accession>A0ACC0AWU2</accession>
<keyword evidence="2" id="KW-1185">Reference proteome</keyword>
<organism evidence="1 2">
    <name type="scientific">Catharanthus roseus</name>
    <name type="common">Madagascar periwinkle</name>
    <name type="synonym">Vinca rosea</name>
    <dbReference type="NCBI Taxonomy" id="4058"/>
    <lineage>
        <taxon>Eukaryota</taxon>
        <taxon>Viridiplantae</taxon>
        <taxon>Streptophyta</taxon>
        <taxon>Embryophyta</taxon>
        <taxon>Tracheophyta</taxon>
        <taxon>Spermatophyta</taxon>
        <taxon>Magnoliopsida</taxon>
        <taxon>eudicotyledons</taxon>
        <taxon>Gunneridae</taxon>
        <taxon>Pentapetalae</taxon>
        <taxon>asterids</taxon>
        <taxon>lamiids</taxon>
        <taxon>Gentianales</taxon>
        <taxon>Apocynaceae</taxon>
        <taxon>Rauvolfioideae</taxon>
        <taxon>Vinceae</taxon>
        <taxon>Catharanthinae</taxon>
        <taxon>Catharanthus</taxon>
    </lineage>
</organism>
<gene>
    <name evidence="1" type="ORF">M9H77_24337</name>
</gene>
<evidence type="ECO:0000313" key="2">
    <source>
        <dbReference type="Proteomes" id="UP001060085"/>
    </source>
</evidence>